<dbReference type="RefSeq" id="WP_145246164.1">
    <property type="nucleotide sequence ID" value="NZ_CP036278.1"/>
</dbReference>
<keyword evidence="3" id="KW-0731">Sigma factor</keyword>
<evidence type="ECO:0000256" key="4">
    <source>
        <dbReference type="ARBA" id="ARBA00023125"/>
    </source>
</evidence>
<dbReference type="InterPro" id="IPR014284">
    <property type="entry name" value="RNA_pol_sigma-70_dom"/>
</dbReference>
<dbReference type="Pfam" id="PF08281">
    <property type="entry name" value="Sigma70_r4_2"/>
    <property type="match status" value="1"/>
</dbReference>
<dbReference type="AlphaFoldDB" id="A0A518AKT7"/>
<dbReference type="NCBIfam" id="TIGR02937">
    <property type="entry name" value="sigma70-ECF"/>
    <property type="match status" value="1"/>
</dbReference>
<keyword evidence="5" id="KW-0804">Transcription</keyword>
<evidence type="ECO:0000256" key="2">
    <source>
        <dbReference type="ARBA" id="ARBA00023015"/>
    </source>
</evidence>
<organism evidence="8 9">
    <name type="scientific">Aeoliella mucimassa</name>
    <dbReference type="NCBI Taxonomy" id="2527972"/>
    <lineage>
        <taxon>Bacteria</taxon>
        <taxon>Pseudomonadati</taxon>
        <taxon>Planctomycetota</taxon>
        <taxon>Planctomycetia</taxon>
        <taxon>Pirellulales</taxon>
        <taxon>Lacipirellulaceae</taxon>
        <taxon>Aeoliella</taxon>
    </lineage>
</organism>
<dbReference type="GO" id="GO:0006352">
    <property type="term" value="P:DNA-templated transcription initiation"/>
    <property type="evidence" value="ECO:0007669"/>
    <property type="project" value="InterPro"/>
</dbReference>
<sequence length="166" mass="18811">MALTQTEFHGMVSDHAPALYRLAYRMVGDSHDAEDVVQETLRSAWRSRDRFDRGRSHRAWLASILRRRVIDGWRRKARTPHPAGEHGIEIAVDGVDPLASELTDEMQHALQQLPDDLRESLLLVVVGELTHQEAADTLGIPLGTVLSRVSRARQRLRQYYLAEAKG</sequence>
<protein>
    <submittedName>
        <fullName evidence="8">ECF RNA polymerase sigma factor SigW</fullName>
    </submittedName>
</protein>
<name>A0A518AKT7_9BACT</name>
<comment type="similarity">
    <text evidence="1">Belongs to the sigma-70 factor family. ECF subfamily.</text>
</comment>
<evidence type="ECO:0000313" key="9">
    <source>
        <dbReference type="Proteomes" id="UP000315750"/>
    </source>
</evidence>
<dbReference type="GO" id="GO:0003677">
    <property type="term" value="F:DNA binding"/>
    <property type="evidence" value="ECO:0007669"/>
    <property type="project" value="UniProtKB-KW"/>
</dbReference>
<feature type="domain" description="RNA polymerase sigma-70 region 2" evidence="6">
    <location>
        <begin position="11"/>
        <end position="79"/>
    </location>
</feature>
<dbReference type="KEGG" id="amuc:Pan181_14830"/>
<dbReference type="Gene3D" id="1.10.10.10">
    <property type="entry name" value="Winged helix-like DNA-binding domain superfamily/Winged helix DNA-binding domain"/>
    <property type="match status" value="1"/>
</dbReference>
<keyword evidence="9" id="KW-1185">Reference proteome</keyword>
<dbReference type="EMBL" id="CP036278">
    <property type="protein sequence ID" value="QDU55294.1"/>
    <property type="molecule type" value="Genomic_DNA"/>
</dbReference>
<dbReference type="InterPro" id="IPR013325">
    <property type="entry name" value="RNA_pol_sigma_r2"/>
</dbReference>
<dbReference type="GO" id="GO:0016987">
    <property type="term" value="F:sigma factor activity"/>
    <property type="evidence" value="ECO:0007669"/>
    <property type="project" value="UniProtKB-KW"/>
</dbReference>
<dbReference type="Pfam" id="PF04542">
    <property type="entry name" value="Sigma70_r2"/>
    <property type="match status" value="1"/>
</dbReference>
<gene>
    <name evidence="8" type="primary">sigW_3</name>
    <name evidence="8" type="ORF">Pan181_14830</name>
</gene>
<dbReference type="Proteomes" id="UP000315750">
    <property type="component" value="Chromosome"/>
</dbReference>
<accession>A0A518AKT7</accession>
<keyword evidence="4" id="KW-0238">DNA-binding</keyword>
<evidence type="ECO:0000256" key="5">
    <source>
        <dbReference type="ARBA" id="ARBA00023163"/>
    </source>
</evidence>
<dbReference type="InterPro" id="IPR039425">
    <property type="entry name" value="RNA_pol_sigma-70-like"/>
</dbReference>
<dbReference type="OrthoDB" id="273082at2"/>
<dbReference type="Gene3D" id="1.10.1740.10">
    <property type="match status" value="1"/>
</dbReference>
<dbReference type="InterPro" id="IPR036388">
    <property type="entry name" value="WH-like_DNA-bd_sf"/>
</dbReference>
<dbReference type="InterPro" id="IPR007627">
    <property type="entry name" value="RNA_pol_sigma70_r2"/>
</dbReference>
<evidence type="ECO:0000256" key="3">
    <source>
        <dbReference type="ARBA" id="ARBA00023082"/>
    </source>
</evidence>
<dbReference type="CDD" id="cd06171">
    <property type="entry name" value="Sigma70_r4"/>
    <property type="match status" value="1"/>
</dbReference>
<dbReference type="PANTHER" id="PTHR43133:SF8">
    <property type="entry name" value="RNA POLYMERASE SIGMA FACTOR HI_1459-RELATED"/>
    <property type="match status" value="1"/>
</dbReference>
<reference evidence="8 9" key="1">
    <citation type="submission" date="2019-02" db="EMBL/GenBank/DDBJ databases">
        <title>Deep-cultivation of Planctomycetes and their phenomic and genomic characterization uncovers novel biology.</title>
        <authorList>
            <person name="Wiegand S."/>
            <person name="Jogler M."/>
            <person name="Boedeker C."/>
            <person name="Pinto D."/>
            <person name="Vollmers J."/>
            <person name="Rivas-Marin E."/>
            <person name="Kohn T."/>
            <person name="Peeters S.H."/>
            <person name="Heuer A."/>
            <person name="Rast P."/>
            <person name="Oberbeckmann S."/>
            <person name="Bunk B."/>
            <person name="Jeske O."/>
            <person name="Meyerdierks A."/>
            <person name="Storesund J.E."/>
            <person name="Kallscheuer N."/>
            <person name="Luecker S."/>
            <person name="Lage O.M."/>
            <person name="Pohl T."/>
            <person name="Merkel B.J."/>
            <person name="Hornburger P."/>
            <person name="Mueller R.-W."/>
            <person name="Bruemmer F."/>
            <person name="Labrenz M."/>
            <person name="Spormann A.M."/>
            <person name="Op den Camp H."/>
            <person name="Overmann J."/>
            <person name="Amann R."/>
            <person name="Jetten M.S.M."/>
            <person name="Mascher T."/>
            <person name="Medema M.H."/>
            <person name="Devos D.P."/>
            <person name="Kaster A.-K."/>
            <person name="Ovreas L."/>
            <person name="Rohde M."/>
            <person name="Galperin M.Y."/>
            <person name="Jogler C."/>
        </authorList>
    </citation>
    <scope>NUCLEOTIDE SEQUENCE [LARGE SCALE GENOMIC DNA]</scope>
    <source>
        <strain evidence="8 9">Pan181</strain>
    </source>
</reference>
<evidence type="ECO:0000313" key="8">
    <source>
        <dbReference type="EMBL" id="QDU55294.1"/>
    </source>
</evidence>
<dbReference type="SUPFAM" id="SSF88659">
    <property type="entry name" value="Sigma3 and sigma4 domains of RNA polymerase sigma factors"/>
    <property type="match status" value="1"/>
</dbReference>
<dbReference type="SUPFAM" id="SSF88946">
    <property type="entry name" value="Sigma2 domain of RNA polymerase sigma factors"/>
    <property type="match status" value="1"/>
</dbReference>
<evidence type="ECO:0000256" key="1">
    <source>
        <dbReference type="ARBA" id="ARBA00010641"/>
    </source>
</evidence>
<dbReference type="InterPro" id="IPR013249">
    <property type="entry name" value="RNA_pol_sigma70_r4_t2"/>
</dbReference>
<evidence type="ECO:0000259" key="6">
    <source>
        <dbReference type="Pfam" id="PF04542"/>
    </source>
</evidence>
<evidence type="ECO:0000259" key="7">
    <source>
        <dbReference type="Pfam" id="PF08281"/>
    </source>
</evidence>
<keyword evidence="2" id="KW-0805">Transcription regulation</keyword>
<feature type="domain" description="RNA polymerase sigma factor 70 region 4 type 2" evidence="7">
    <location>
        <begin position="104"/>
        <end position="156"/>
    </location>
</feature>
<proteinExistence type="inferred from homology"/>
<dbReference type="PANTHER" id="PTHR43133">
    <property type="entry name" value="RNA POLYMERASE ECF-TYPE SIGMA FACTO"/>
    <property type="match status" value="1"/>
</dbReference>
<dbReference type="InterPro" id="IPR013324">
    <property type="entry name" value="RNA_pol_sigma_r3/r4-like"/>
</dbReference>